<organism evidence="4 5">
    <name type="scientific">Phytophthora megakarya</name>
    <dbReference type="NCBI Taxonomy" id="4795"/>
    <lineage>
        <taxon>Eukaryota</taxon>
        <taxon>Sar</taxon>
        <taxon>Stramenopiles</taxon>
        <taxon>Oomycota</taxon>
        <taxon>Peronosporomycetes</taxon>
        <taxon>Peronosporales</taxon>
        <taxon>Peronosporaceae</taxon>
        <taxon>Phytophthora</taxon>
    </lineage>
</organism>
<sequence>LGVEDEGLQMKLIPLLRQVVPSVERVLENTNFDFAQVVDVSWRLDYVLRSSSAGSVHEPLYFVLLKLQSPRADTGLQTVTFSCSVEELRSLVYRIQEAANEVEKLVAGTPSLLRTSA</sequence>
<dbReference type="EMBL" id="NBNE01010938">
    <property type="protein sequence ID" value="OWY97022.1"/>
    <property type="molecule type" value="Genomic_DNA"/>
</dbReference>
<evidence type="ECO:0000256" key="1">
    <source>
        <dbReference type="ARBA" id="ARBA00016548"/>
    </source>
</evidence>
<dbReference type="PROSITE" id="PS51269">
    <property type="entry name" value="COMM"/>
    <property type="match status" value="1"/>
</dbReference>
<feature type="non-terminal residue" evidence="4">
    <location>
        <position position="1"/>
    </location>
</feature>
<comment type="caution">
    <text evidence="4">The sequence shown here is derived from an EMBL/GenBank/DDBJ whole genome shotgun (WGS) entry which is preliminary data.</text>
</comment>
<gene>
    <name evidence="4" type="ORF">PHMEG_00032550</name>
</gene>
<dbReference type="OrthoDB" id="1917519at2759"/>
<dbReference type="Proteomes" id="UP000198211">
    <property type="component" value="Unassembled WGS sequence"/>
</dbReference>
<dbReference type="PANTHER" id="PTHR31159:SF1">
    <property type="entry name" value="COMM DOMAIN-CONTAINING PROTEIN 3"/>
    <property type="match status" value="1"/>
</dbReference>
<dbReference type="InterPro" id="IPR037355">
    <property type="entry name" value="COMMD3"/>
</dbReference>
<dbReference type="AlphaFoldDB" id="A0A225UVP6"/>
<comment type="similarity">
    <text evidence="2">Belongs to the COMM domain-containing protein 3 family.</text>
</comment>
<name>A0A225UVP6_9STRA</name>
<feature type="domain" description="COMM" evidence="3">
    <location>
        <begin position="36"/>
        <end position="106"/>
    </location>
</feature>
<accession>A0A225UVP6</accession>
<keyword evidence="5" id="KW-1185">Reference proteome</keyword>
<dbReference type="PANTHER" id="PTHR31159">
    <property type="entry name" value="COMM DOMAIN-CONTAINING PROTEIN 3"/>
    <property type="match status" value="1"/>
</dbReference>
<dbReference type="STRING" id="4795.A0A225UVP6"/>
<evidence type="ECO:0000256" key="2">
    <source>
        <dbReference type="ARBA" id="ARBA00093469"/>
    </source>
</evidence>
<evidence type="ECO:0000313" key="4">
    <source>
        <dbReference type="EMBL" id="OWY97022.1"/>
    </source>
</evidence>
<proteinExistence type="inferred from homology"/>
<reference evidence="5" key="1">
    <citation type="submission" date="2017-03" db="EMBL/GenBank/DDBJ databases">
        <title>Phytopthora megakarya and P. palmivora, two closely related causual agents of cacao black pod achieved similar genome size and gene model numbers by different mechanisms.</title>
        <authorList>
            <person name="Ali S."/>
            <person name="Shao J."/>
            <person name="Larry D.J."/>
            <person name="Kronmiller B."/>
            <person name="Shen D."/>
            <person name="Strem M.D."/>
            <person name="Melnick R.L."/>
            <person name="Guiltinan M.J."/>
            <person name="Tyler B.M."/>
            <person name="Meinhardt L.W."/>
            <person name="Bailey B.A."/>
        </authorList>
    </citation>
    <scope>NUCLEOTIDE SEQUENCE [LARGE SCALE GENOMIC DNA]</scope>
    <source>
        <strain evidence="5">zdho120</strain>
    </source>
</reference>
<dbReference type="Pfam" id="PF07258">
    <property type="entry name" value="COMM_domain"/>
    <property type="match status" value="1"/>
</dbReference>
<dbReference type="GO" id="GO:0006814">
    <property type="term" value="P:sodium ion transport"/>
    <property type="evidence" value="ECO:0007669"/>
    <property type="project" value="InterPro"/>
</dbReference>
<protein>
    <recommendedName>
        <fullName evidence="1">COMM domain-containing protein 3</fullName>
    </recommendedName>
</protein>
<dbReference type="InterPro" id="IPR017920">
    <property type="entry name" value="COMM"/>
</dbReference>
<evidence type="ECO:0000313" key="5">
    <source>
        <dbReference type="Proteomes" id="UP000198211"/>
    </source>
</evidence>
<evidence type="ECO:0000259" key="3">
    <source>
        <dbReference type="PROSITE" id="PS51269"/>
    </source>
</evidence>